<evidence type="ECO:0000259" key="9">
    <source>
        <dbReference type="PROSITE" id="PS50039"/>
    </source>
</evidence>
<evidence type="ECO:0000259" key="8">
    <source>
        <dbReference type="PROSITE" id="PS50006"/>
    </source>
</evidence>
<dbReference type="InterPro" id="IPR030456">
    <property type="entry name" value="TF_fork_head_CS_2"/>
</dbReference>
<dbReference type="PANTHER" id="PTHR45881">
    <property type="entry name" value="CHECKPOINT SUPPRESSOR 1-LIKE, ISOFORM A-RELATED"/>
    <property type="match status" value="1"/>
</dbReference>
<feature type="region of interest" description="Disordered" evidence="7">
    <location>
        <begin position="148"/>
        <end position="234"/>
    </location>
</feature>
<feature type="compositionally biased region" description="Polar residues" evidence="7">
    <location>
        <begin position="494"/>
        <end position="512"/>
    </location>
</feature>
<dbReference type="PROSITE" id="PS50006">
    <property type="entry name" value="FHA_DOMAIN"/>
    <property type="match status" value="1"/>
</dbReference>
<feature type="compositionally biased region" description="Polar residues" evidence="7">
    <location>
        <begin position="170"/>
        <end position="203"/>
    </location>
</feature>
<reference evidence="10" key="1">
    <citation type="submission" date="2018-10" db="EMBL/GenBank/DDBJ databases">
        <title>Transcriptome assembly of Aceria tosichella (Wheat curl mite) Type 2.</title>
        <authorList>
            <person name="Scully E.D."/>
            <person name="Geib S.M."/>
            <person name="Palmer N.A."/>
            <person name="Gupta A.K."/>
            <person name="Sarath G."/>
            <person name="Tatineni S."/>
        </authorList>
    </citation>
    <scope>NUCLEOTIDE SEQUENCE</scope>
    <source>
        <strain evidence="10">LincolnNE</strain>
    </source>
</reference>
<feature type="compositionally biased region" description="Low complexity" evidence="7">
    <location>
        <begin position="204"/>
        <end position="234"/>
    </location>
</feature>
<evidence type="ECO:0000313" key="10">
    <source>
        <dbReference type="EMBL" id="MDE49165.1"/>
    </source>
</evidence>
<evidence type="ECO:0000256" key="2">
    <source>
        <dbReference type="ARBA" id="ARBA00023015"/>
    </source>
</evidence>
<dbReference type="CDD" id="cd20026">
    <property type="entry name" value="FH_FOXK"/>
    <property type="match status" value="1"/>
</dbReference>
<feature type="region of interest" description="Disordered" evidence="7">
    <location>
        <begin position="324"/>
        <end position="347"/>
    </location>
</feature>
<keyword evidence="4" id="KW-0804">Transcription</keyword>
<proteinExistence type="predicted"/>
<feature type="region of interest" description="Disordered" evidence="7">
    <location>
        <begin position="437"/>
        <end position="512"/>
    </location>
</feature>
<dbReference type="SMART" id="SM00240">
    <property type="entry name" value="FHA"/>
    <property type="match status" value="1"/>
</dbReference>
<dbReference type="EMBL" id="GGYP01004394">
    <property type="protein sequence ID" value="MDE49165.1"/>
    <property type="molecule type" value="Transcribed_RNA"/>
</dbReference>
<dbReference type="PROSITE" id="PS00657">
    <property type="entry name" value="FORK_HEAD_1"/>
    <property type="match status" value="1"/>
</dbReference>
<dbReference type="PROSITE" id="PS00658">
    <property type="entry name" value="FORK_HEAD_2"/>
    <property type="match status" value="1"/>
</dbReference>
<evidence type="ECO:0000256" key="1">
    <source>
        <dbReference type="ARBA" id="ARBA00004123"/>
    </source>
</evidence>
<feature type="domain" description="FHA" evidence="8">
    <location>
        <begin position="53"/>
        <end position="105"/>
    </location>
</feature>
<dbReference type="PRINTS" id="PR00053">
    <property type="entry name" value="FORKHEAD"/>
</dbReference>
<dbReference type="Gene3D" id="1.10.10.10">
    <property type="entry name" value="Winged helix-like DNA-binding domain superfamily/Winged helix DNA-binding domain"/>
    <property type="match status" value="1"/>
</dbReference>
<dbReference type="InterPro" id="IPR001766">
    <property type="entry name" value="Fork_head_dom"/>
</dbReference>
<gene>
    <name evidence="10" type="primary">Foxk2</name>
    <name evidence="10" type="ORF">g.1541</name>
</gene>
<dbReference type="GO" id="GO:0045893">
    <property type="term" value="P:positive regulation of DNA-templated transcription"/>
    <property type="evidence" value="ECO:0007669"/>
    <property type="project" value="UniProtKB-ARBA"/>
</dbReference>
<evidence type="ECO:0000256" key="7">
    <source>
        <dbReference type="SAM" id="MobiDB-lite"/>
    </source>
</evidence>
<dbReference type="SUPFAM" id="SSF46785">
    <property type="entry name" value="Winged helix' DNA-binding domain"/>
    <property type="match status" value="1"/>
</dbReference>
<dbReference type="Pfam" id="PF00250">
    <property type="entry name" value="Forkhead"/>
    <property type="match status" value="1"/>
</dbReference>
<dbReference type="PROSITE" id="PS50039">
    <property type="entry name" value="FORK_HEAD_3"/>
    <property type="match status" value="1"/>
</dbReference>
<dbReference type="Pfam" id="PF00498">
    <property type="entry name" value="FHA"/>
    <property type="match status" value="1"/>
</dbReference>
<keyword evidence="3 6" id="KW-0238">DNA-binding</keyword>
<name>A0A6G1SFB1_9ACAR</name>
<dbReference type="GO" id="GO:0005634">
    <property type="term" value="C:nucleus"/>
    <property type="evidence" value="ECO:0007669"/>
    <property type="project" value="UniProtKB-SubCell"/>
</dbReference>
<keyword evidence="2" id="KW-0805">Transcription regulation</keyword>
<dbReference type="AlphaFoldDB" id="A0A6G1SFB1"/>
<dbReference type="InterPro" id="IPR008984">
    <property type="entry name" value="SMAD_FHA_dom_sf"/>
</dbReference>
<feature type="domain" description="Fork-head" evidence="9">
    <location>
        <begin position="347"/>
        <end position="442"/>
    </location>
</feature>
<accession>A0A6G1SFB1</accession>
<dbReference type="SMART" id="SM00339">
    <property type="entry name" value="FH"/>
    <property type="match status" value="1"/>
</dbReference>
<feature type="compositionally biased region" description="Low complexity" evidence="7">
    <location>
        <begin position="445"/>
        <end position="493"/>
    </location>
</feature>
<dbReference type="InterPro" id="IPR036390">
    <property type="entry name" value="WH_DNA-bd_sf"/>
</dbReference>
<feature type="DNA-binding region" description="Fork-head" evidence="6">
    <location>
        <begin position="347"/>
        <end position="442"/>
    </location>
</feature>
<sequence length="541" mass="59612">MNDSDSAWALLALRSAPGSPSRITWQGRQSPADNAIARLEGKGFEYMVRRDKIIIGRNTSRERIDVNMGHSAFISRHHLEIYHQSPNFYLKCISKNGIFVDGMFVRNDTEPIVLPKSCTFRFPSTTIKLAFQSLVCEEPIDLKMAQVSGSFKPPTRSPQPVKDSCDHFRSQPQSPADTISAANSCPTSPRPSTRWHTSSRTQPNSPQSHHNNNNNIHNANNNNSTNNNNNNSNVIMNNAGYMEVFDQSFMDASEVILDTDGNTTVVPGSVIIDPTQHQHHHLLHMYHQDHHQANSGAFERSVSYHHHHHHHQPSTSATPININAGLPTSGLGGPTSGGSNKHHDDGKPPYSYAQLIVQAISAAPDKQLTLNGIYSYITRNYPYYKTADKGWQNSIRHNLSLNRYFVKVPRNQEEPGKGSFWKIETSNETKLLDQAYRRRRKRENSSNSNSNANTSTATSTTNTNTNTSTTTTTNTNTSTNANINTNTKAKASTDANTNAVTSTSKNSASQETSIVASCVSSIVSSVVSEGVGDSVVKIEGK</sequence>
<keyword evidence="5 6" id="KW-0539">Nucleus</keyword>
<dbReference type="CDD" id="cd22688">
    <property type="entry name" value="FHA_FOXK"/>
    <property type="match status" value="1"/>
</dbReference>
<dbReference type="InterPro" id="IPR000253">
    <property type="entry name" value="FHA_dom"/>
</dbReference>
<dbReference type="FunFam" id="1.10.10.10:FF:000030">
    <property type="entry name" value="Forkhead box protein K2"/>
    <property type="match status" value="1"/>
</dbReference>
<evidence type="ECO:0000256" key="4">
    <source>
        <dbReference type="ARBA" id="ARBA00023163"/>
    </source>
</evidence>
<organism evidence="10">
    <name type="scientific">Aceria tosichella</name>
    <name type="common">wheat curl mite</name>
    <dbReference type="NCBI Taxonomy" id="561515"/>
    <lineage>
        <taxon>Eukaryota</taxon>
        <taxon>Metazoa</taxon>
        <taxon>Ecdysozoa</taxon>
        <taxon>Arthropoda</taxon>
        <taxon>Chelicerata</taxon>
        <taxon>Arachnida</taxon>
        <taxon>Acari</taxon>
        <taxon>Acariformes</taxon>
        <taxon>Trombidiformes</taxon>
        <taxon>Prostigmata</taxon>
        <taxon>Eupodina</taxon>
        <taxon>Eriophyoidea</taxon>
        <taxon>Eriophyidae</taxon>
        <taxon>Eriophyinae</taxon>
        <taxon>Aceriini</taxon>
        <taxon>Aceria</taxon>
    </lineage>
</organism>
<dbReference type="Gene3D" id="2.60.200.20">
    <property type="match status" value="1"/>
</dbReference>
<evidence type="ECO:0000256" key="5">
    <source>
        <dbReference type="ARBA" id="ARBA00023242"/>
    </source>
</evidence>
<protein>
    <submittedName>
        <fullName evidence="10">Forkhead box protein K2</fullName>
    </submittedName>
</protein>
<evidence type="ECO:0000256" key="3">
    <source>
        <dbReference type="ARBA" id="ARBA00023125"/>
    </source>
</evidence>
<dbReference type="PANTHER" id="PTHR45881:SF7">
    <property type="entry name" value="CHECKPOINT SUPPRESSOR 1-LIKE, ISOFORM A-RELATED"/>
    <property type="match status" value="1"/>
</dbReference>
<dbReference type="GO" id="GO:0000978">
    <property type="term" value="F:RNA polymerase II cis-regulatory region sequence-specific DNA binding"/>
    <property type="evidence" value="ECO:0007669"/>
    <property type="project" value="TreeGrafter"/>
</dbReference>
<dbReference type="InterPro" id="IPR018122">
    <property type="entry name" value="TF_fork_head_CS_1"/>
</dbReference>
<dbReference type="InterPro" id="IPR036388">
    <property type="entry name" value="WH-like_DNA-bd_sf"/>
</dbReference>
<evidence type="ECO:0000256" key="6">
    <source>
        <dbReference type="PROSITE-ProRule" id="PRU00089"/>
    </source>
</evidence>
<dbReference type="SUPFAM" id="SSF49879">
    <property type="entry name" value="SMAD/FHA domain"/>
    <property type="match status" value="1"/>
</dbReference>
<dbReference type="GO" id="GO:0000981">
    <property type="term" value="F:DNA-binding transcription factor activity, RNA polymerase II-specific"/>
    <property type="evidence" value="ECO:0007669"/>
    <property type="project" value="TreeGrafter"/>
</dbReference>
<comment type="subcellular location">
    <subcellularLocation>
        <location evidence="1 6">Nucleus</location>
    </subcellularLocation>
</comment>